<organism evidence="2 3">
    <name type="scientific">Fragilariopsis cylindrus CCMP1102</name>
    <dbReference type="NCBI Taxonomy" id="635003"/>
    <lineage>
        <taxon>Eukaryota</taxon>
        <taxon>Sar</taxon>
        <taxon>Stramenopiles</taxon>
        <taxon>Ochrophyta</taxon>
        <taxon>Bacillariophyta</taxon>
        <taxon>Bacillariophyceae</taxon>
        <taxon>Bacillariophycidae</taxon>
        <taxon>Bacillariales</taxon>
        <taxon>Bacillariaceae</taxon>
        <taxon>Fragilariopsis</taxon>
    </lineage>
</organism>
<gene>
    <name evidence="2" type="ORF">FRACYDRAFT_185436</name>
</gene>
<sequence length="401" mass="43917">MVGVDSVSAKTVDDDLGYIPAIRPTAYRVDSTQPPTLIPLNSARKELKVLGDLGQGYGTDKEEIKQDTINLNNSMNKLVFGSMNLVSELINPTVDESKVGPGYASFICMGVPATTTTKDIDLASSLLTSIIDARGNKKATALGLAFCPMSVQPALDSYAKTGNEVELQSTMKQSAVTDETVELYMPLIRYAKQKSLQFLAMSPEYEDIKAARTNGLASVDLQRRESYIVDPQGFISITKDPRYKLYTDRSLLKDFSAINAEDNYKNFFAERIFVHEAGATVVAKYSIGKPESIVAIVAPTPDLRFLGGLNGRIPRVYSSLVTKSNENNNNTLQNMVSKVTDNAVTTILLNPTAAETLSESNYLRLEIGTGPDNLAYQTKVADYLWFSSSPKVNMVHRMMNG</sequence>
<dbReference type="Proteomes" id="UP000095751">
    <property type="component" value="Unassembled WGS sequence"/>
</dbReference>
<name>A0A1E7FF70_9STRA</name>
<dbReference type="Gene3D" id="3.40.50.11550">
    <property type="match status" value="1"/>
</dbReference>
<dbReference type="AlphaFoldDB" id="A0A1E7FF70"/>
<accession>A0A1E7FF70</accession>
<evidence type="ECO:0000259" key="1">
    <source>
        <dbReference type="Pfam" id="PF04187"/>
    </source>
</evidence>
<feature type="domain" description="Haem-binding uptake Tiki superfamily ChaN" evidence="1">
    <location>
        <begin position="126"/>
        <end position="296"/>
    </location>
</feature>
<protein>
    <recommendedName>
        <fullName evidence="1">Haem-binding uptake Tiki superfamily ChaN domain-containing protein</fullName>
    </recommendedName>
</protein>
<evidence type="ECO:0000313" key="2">
    <source>
        <dbReference type="EMBL" id="OEU16819.1"/>
    </source>
</evidence>
<reference evidence="2 3" key="1">
    <citation type="submission" date="2016-09" db="EMBL/GenBank/DDBJ databases">
        <title>Extensive genetic diversity and differential bi-allelic expression allows diatom success in the polar Southern Ocean.</title>
        <authorList>
            <consortium name="DOE Joint Genome Institute"/>
            <person name="Mock T."/>
            <person name="Otillar R.P."/>
            <person name="Strauss J."/>
            <person name="Dupont C."/>
            <person name="Frickenhaus S."/>
            <person name="Maumus F."/>
            <person name="Mcmullan M."/>
            <person name="Sanges R."/>
            <person name="Schmutz J."/>
            <person name="Toseland A."/>
            <person name="Valas R."/>
            <person name="Veluchamy A."/>
            <person name="Ward B.J."/>
            <person name="Allen A."/>
            <person name="Barry K."/>
            <person name="Falciatore A."/>
            <person name="Ferrante M."/>
            <person name="Fortunato A.E."/>
            <person name="Gloeckner G."/>
            <person name="Gruber A."/>
            <person name="Hipkin R."/>
            <person name="Janech M."/>
            <person name="Kroth P."/>
            <person name="Leese F."/>
            <person name="Lindquist E."/>
            <person name="Lyon B.R."/>
            <person name="Martin J."/>
            <person name="Mayer C."/>
            <person name="Parker M."/>
            <person name="Quesneville H."/>
            <person name="Raymond J."/>
            <person name="Uhlig C."/>
            <person name="Valentin K.U."/>
            <person name="Worden A.Z."/>
            <person name="Armbrust E.V."/>
            <person name="Bowler C."/>
            <person name="Green B."/>
            <person name="Moulton V."/>
            <person name="Van Oosterhout C."/>
            <person name="Grigoriev I."/>
        </authorList>
    </citation>
    <scope>NUCLEOTIDE SEQUENCE [LARGE SCALE GENOMIC DNA]</scope>
    <source>
        <strain evidence="2 3">CCMP1102</strain>
    </source>
</reference>
<dbReference type="Pfam" id="PF04187">
    <property type="entry name" value="Cofac_haem_bdg"/>
    <property type="match status" value="1"/>
</dbReference>
<dbReference type="InParanoid" id="A0A1E7FF70"/>
<dbReference type="EMBL" id="KV784358">
    <property type="protein sequence ID" value="OEU16819.1"/>
    <property type="molecule type" value="Genomic_DNA"/>
</dbReference>
<proteinExistence type="predicted"/>
<dbReference type="OrthoDB" id="44523at2759"/>
<dbReference type="KEGG" id="fcy:FRACYDRAFT_185436"/>
<evidence type="ECO:0000313" key="3">
    <source>
        <dbReference type="Proteomes" id="UP000095751"/>
    </source>
</evidence>
<dbReference type="InterPro" id="IPR007314">
    <property type="entry name" value="Cofac_haem-bd_dom"/>
</dbReference>
<dbReference type="SUPFAM" id="SSF159501">
    <property type="entry name" value="EreA/ChaN-like"/>
    <property type="match status" value="1"/>
</dbReference>
<keyword evidence="3" id="KW-1185">Reference proteome</keyword>